<name>A0A482YCF3_9EURY</name>
<dbReference type="GO" id="GO:0140097">
    <property type="term" value="F:catalytic activity, acting on DNA"/>
    <property type="evidence" value="ECO:0007669"/>
    <property type="project" value="UniProtKB-ARBA"/>
</dbReference>
<dbReference type="InterPro" id="IPR027417">
    <property type="entry name" value="P-loop_NTPase"/>
</dbReference>
<dbReference type="PANTHER" id="PTHR45766:SF6">
    <property type="entry name" value="SWI_SNF-RELATED MATRIX-ASSOCIATED ACTIN-DEPENDENT REGULATOR OF CHROMATIN SUBFAMILY A-LIKE PROTEIN 1"/>
    <property type="match status" value="1"/>
</dbReference>
<dbReference type="InterPro" id="IPR014001">
    <property type="entry name" value="Helicase_ATP-bd"/>
</dbReference>
<dbReference type="RefSeq" id="WP_130500005.1">
    <property type="nucleotide sequence ID" value="NZ_SHMP01000004.1"/>
</dbReference>
<dbReference type="Gene3D" id="3.30.870.10">
    <property type="entry name" value="Endonuclease Chain A"/>
    <property type="match status" value="1"/>
</dbReference>
<organism evidence="5 6">
    <name type="scientific">Natrinema hispanicum</name>
    <dbReference type="NCBI Taxonomy" id="392421"/>
    <lineage>
        <taxon>Archaea</taxon>
        <taxon>Methanobacteriati</taxon>
        <taxon>Methanobacteriota</taxon>
        <taxon>Stenosarchaea group</taxon>
        <taxon>Halobacteria</taxon>
        <taxon>Halobacteriales</taxon>
        <taxon>Natrialbaceae</taxon>
        <taxon>Natrinema</taxon>
    </lineage>
</organism>
<evidence type="ECO:0000256" key="2">
    <source>
        <dbReference type="SAM" id="MobiDB-lite"/>
    </source>
</evidence>
<protein>
    <submittedName>
        <fullName evidence="5">SNF2 domain-containing protein</fullName>
    </submittedName>
</protein>
<evidence type="ECO:0000256" key="1">
    <source>
        <dbReference type="ARBA" id="ARBA00022801"/>
    </source>
</evidence>
<evidence type="ECO:0000259" key="4">
    <source>
        <dbReference type="PROSITE" id="PS51194"/>
    </source>
</evidence>
<dbReference type="Proteomes" id="UP000291097">
    <property type="component" value="Unassembled WGS sequence"/>
</dbReference>
<feature type="domain" description="Helicase C-terminal" evidence="4">
    <location>
        <begin position="738"/>
        <end position="901"/>
    </location>
</feature>
<dbReference type="InterPro" id="IPR049730">
    <property type="entry name" value="SNF2/RAD54-like_C"/>
</dbReference>
<dbReference type="Pfam" id="PF00271">
    <property type="entry name" value="Helicase_C"/>
    <property type="match status" value="1"/>
</dbReference>
<dbReference type="SUPFAM" id="SSF56024">
    <property type="entry name" value="Phospholipase D/nuclease"/>
    <property type="match status" value="1"/>
</dbReference>
<dbReference type="CDD" id="cd18793">
    <property type="entry name" value="SF2_C_SNF"/>
    <property type="match status" value="1"/>
</dbReference>
<dbReference type="EMBL" id="SHMP01000004">
    <property type="protein sequence ID" value="RZV10499.1"/>
    <property type="molecule type" value="Genomic_DNA"/>
</dbReference>
<dbReference type="PANTHER" id="PTHR45766">
    <property type="entry name" value="DNA ANNEALING HELICASE AND ENDONUCLEASE ZRANB3 FAMILY MEMBER"/>
    <property type="match status" value="1"/>
</dbReference>
<dbReference type="Pfam" id="PF13091">
    <property type="entry name" value="PLDc_2"/>
    <property type="match status" value="1"/>
</dbReference>
<evidence type="ECO:0000259" key="3">
    <source>
        <dbReference type="PROSITE" id="PS51192"/>
    </source>
</evidence>
<dbReference type="PROSITE" id="PS51192">
    <property type="entry name" value="HELICASE_ATP_BIND_1"/>
    <property type="match status" value="1"/>
</dbReference>
<dbReference type="Gene3D" id="3.40.50.300">
    <property type="entry name" value="P-loop containing nucleotide triphosphate hydrolases"/>
    <property type="match status" value="2"/>
</dbReference>
<comment type="caution">
    <text evidence="5">The sequence shown here is derived from an EMBL/GenBank/DDBJ whole genome shotgun (WGS) entry which is preliminary data.</text>
</comment>
<dbReference type="GO" id="GO:0016787">
    <property type="term" value="F:hydrolase activity"/>
    <property type="evidence" value="ECO:0007669"/>
    <property type="project" value="UniProtKB-KW"/>
</dbReference>
<evidence type="ECO:0000313" key="6">
    <source>
        <dbReference type="Proteomes" id="UP000291097"/>
    </source>
</evidence>
<dbReference type="GO" id="GO:0120545">
    <property type="term" value="F:nucleic acid conformation isomerase activity"/>
    <property type="evidence" value="ECO:0007669"/>
    <property type="project" value="UniProtKB-ARBA"/>
</dbReference>
<dbReference type="PROSITE" id="PS51194">
    <property type="entry name" value="HELICASE_CTER"/>
    <property type="match status" value="1"/>
</dbReference>
<dbReference type="OrthoDB" id="6396at2157"/>
<dbReference type="SMART" id="SM00487">
    <property type="entry name" value="DEXDc"/>
    <property type="match status" value="1"/>
</dbReference>
<dbReference type="InterPro" id="IPR000330">
    <property type="entry name" value="SNF2_N"/>
</dbReference>
<dbReference type="GO" id="GO:0005524">
    <property type="term" value="F:ATP binding"/>
    <property type="evidence" value="ECO:0007669"/>
    <property type="project" value="InterPro"/>
</dbReference>
<evidence type="ECO:0000313" key="5">
    <source>
        <dbReference type="EMBL" id="RZV10499.1"/>
    </source>
</evidence>
<keyword evidence="1" id="KW-0378">Hydrolase</keyword>
<feature type="domain" description="Helicase ATP-binding" evidence="3">
    <location>
        <begin position="316"/>
        <end position="464"/>
    </location>
</feature>
<dbReference type="Pfam" id="PF00176">
    <property type="entry name" value="SNF2-rel_dom"/>
    <property type="match status" value="1"/>
</dbReference>
<feature type="region of interest" description="Disordered" evidence="2">
    <location>
        <begin position="1147"/>
        <end position="1168"/>
    </location>
</feature>
<dbReference type="AlphaFoldDB" id="A0A482YCF3"/>
<reference evidence="5 6" key="1">
    <citation type="submission" date="2019-02" db="EMBL/GenBank/DDBJ databases">
        <title>Genomic Encyclopedia of Archaeal and Bacterial Type Strains, Phase II (KMG-II): from individual species to whole genera.</title>
        <authorList>
            <person name="Goeker M."/>
        </authorList>
    </citation>
    <scope>NUCLEOTIDE SEQUENCE [LARGE SCALE GENOMIC DNA]</scope>
    <source>
        <strain evidence="5 6">DSM 18328</strain>
    </source>
</reference>
<dbReference type="InterPro" id="IPR001650">
    <property type="entry name" value="Helicase_C-like"/>
</dbReference>
<proteinExistence type="predicted"/>
<gene>
    <name evidence="5" type="ORF">BDK88_1667</name>
</gene>
<accession>A0A482YCF3</accession>
<sequence>MSNDNSIGIIDNRRYSHLDEVLKSGLESQGVDRIRIAVGYLYMSGLKRLRPELDKFLDNGGTLQVLMGNPDQQGLDELIEAHQNLRLTGTKFKQSQNVKWSERPEIRAETANNYSNQLLYENPTAENQAFFTKLIDWLEQGRIQPKLYLQERFHAKAYLFEKDEGDIFTPKDVGVVGSSNLSLSGLHSNTELNAPVYNEKVTQLKEWFDDLWDDAVEFDADLLEAFEDSWVSNNPGHISTDDEPPALPGDSLPDDTTETLREVSSGTGLPAPYLVYAKILYELYKETLETAEDYLQSFDVYDDLYEFQKWAVNRGIRIANKYDGVLVSDVVGMGKTFVGLGLLEHFHARNRLRGNKGKMLIISPKHLKPMWERMVNKQYNFNAEVISLGMVSKEDFHETLLEEHDDTTVCLVDEAHHFRNDDTHRYDNLQSFLPTVNQTILLTATPYTKSAWDVYNQIKLFHIEDITPIPITPPNLYDFTQMAENDETDLSNLLSHVMVRRTRQDIIDQYGEEDEDGRLYLQMAGECRYLPDRHLQTVDYNLHETYSTADGVNNSLYDAIVETLEDLTFARYSLGQEEYLKIEYANQDPYQNLSSMGKSIRGLMKSNLLKRLESSVHAFYTSLTRMLRSYRMFRDLLDEGTVAVGSDVSELINSGEQIDYILDEIDEMVEEGEYAAYQTEAFHLDELKRDLETDIQLLADLQATLEPFHQDIQHDYTMDDKVEQLRQLLGNLRVGSHDLLQRGDRAEKLIVFTQFTDTVEYLEAAFEQFQDRGLLSDDVRFASATSDTSNVESIIQRFAPEANDARDEIDPSDEIDVLFATDVAGEGVNLQDANLVINYDLHWNPLRLIQRIGRVDRLGSGHDDIYALNFLPETELEEELGIVDRVESRVQEISSVLGEDGEILSPEDNVNRSYMEDIYAEEDIEKVEDDVNEIIGSDDLIGPASSLQDLKQKSPDLLDWLDDRDGIRSAMEWDREYDGIVIVYRQGDYTTPYLVTFPSEGGQDLASQEKDTIVETITCPVDEPVASVDAETFDSRYERAVQVARTEFGDDMGKRRQFQREARQGASIDRDYVIDELGEVASSVENTDQQQTLAQFQDIVETVSADQILDEFRDLRNEEVTGEELVTAVREVISRYNLKEKYEERQEWAEEQEEPPHVVAGMYLKGQE</sequence>
<dbReference type="InterPro" id="IPR025202">
    <property type="entry name" value="PLD-like_dom"/>
</dbReference>
<dbReference type="SMART" id="SM00490">
    <property type="entry name" value="HELICc"/>
    <property type="match status" value="1"/>
</dbReference>
<feature type="region of interest" description="Disordered" evidence="2">
    <location>
        <begin position="234"/>
        <end position="264"/>
    </location>
</feature>
<dbReference type="SUPFAM" id="SSF52540">
    <property type="entry name" value="P-loop containing nucleoside triphosphate hydrolases"/>
    <property type="match status" value="2"/>
</dbReference>